<dbReference type="SUPFAM" id="SSF56553">
    <property type="entry name" value="Insert subdomain of RNA polymerase alpha subunit"/>
    <property type="match status" value="1"/>
</dbReference>
<gene>
    <name evidence="13" type="ORF">A3A21_01590</name>
</gene>
<evidence type="ECO:0000256" key="4">
    <source>
        <dbReference type="ARBA" id="ARBA00022478"/>
    </source>
</evidence>
<dbReference type="Pfam" id="PF01000">
    <property type="entry name" value="RNA_pol_A_bac"/>
    <property type="match status" value="1"/>
</dbReference>
<accession>A0A1F6BT37</accession>
<dbReference type="InterPro" id="IPR011263">
    <property type="entry name" value="DNA-dir_RNA_pol_RpoA/D/Rpb3"/>
</dbReference>
<feature type="domain" description="DNA-directed RNA polymerase RpoA/D/Rpb3-type" evidence="12">
    <location>
        <begin position="20"/>
        <end position="228"/>
    </location>
</feature>
<evidence type="ECO:0000256" key="9">
    <source>
        <dbReference type="ARBA" id="ARBA00033070"/>
    </source>
</evidence>
<protein>
    <recommendedName>
        <fullName evidence="3">DNA-directed RNA polymerase subunit alpha</fullName>
        <ecNumber evidence="2">2.7.7.6</ecNumber>
    </recommendedName>
    <alternativeName>
        <fullName evidence="9">RNA polymerase subunit alpha</fullName>
    </alternativeName>
    <alternativeName>
        <fullName evidence="8">Transcriptase subunit alpha</fullName>
    </alternativeName>
</protein>
<reference evidence="13 14" key="1">
    <citation type="journal article" date="2016" name="Nat. Commun.">
        <title>Thousands of microbial genomes shed light on interconnected biogeochemical processes in an aquifer system.</title>
        <authorList>
            <person name="Anantharaman K."/>
            <person name="Brown C.T."/>
            <person name="Hug L.A."/>
            <person name="Sharon I."/>
            <person name="Castelle C.J."/>
            <person name="Probst A.J."/>
            <person name="Thomas B.C."/>
            <person name="Singh A."/>
            <person name="Wilkins M.J."/>
            <person name="Karaoz U."/>
            <person name="Brodie E.L."/>
            <person name="Williams K.H."/>
            <person name="Hubbard S.S."/>
            <person name="Banfield J.F."/>
        </authorList>
    </citation>
    <scope>NUCLEOTIDE SEQUENCE [LARGE SCALE GENOMIC DNA]</scope>
</reference>
<dbReference type="SUPFAM" id="SSF55257">
    <property type="entry name" value="RBP11-like subunits of RNA polymerase"/>
    <property type="match status" value="1"/>
</dbReference>
<evidence type="ECO:0000256" key="2">
    <source>
        <dbReference type="ARBA" id="ARBA00012418"/>
    </source>
</evidence>
<dbReference type="NCBIfam" id="TIGR02027">
    <property type="entry name" value="rpoA"/>
    <property type="match status" value="1"/>
</dbReference>
<feature type="compositionally biased region" description="Basic and acidic residues" evidence="11">
    <location>
        <begin position="230"/>
        <end position="252"/>
    </location>
</feature>
<keyword evidence="5" id="KW-0808">Transferase</keyword>
<dbReference type="GO" id="GO:0046983">
    <property type="term" value="F:protein dimerization activity"/>
    <property type="evidence" value="ECO:0007669"/>
    <property type="project" value="InterPro"/>
</dbReference>
<dbReference type="CDD" id="cd06928">
    <property type="entry name" value="RNAP_alpha_NTD"/>
    <property type="match status" value="1"/>
</dbReference>
<keyword evidence="6" id="KW-0548">Nucleotidyltransferase</keyword>
<evidence type="ECO:0000313" key="13">
    <source>
        <dbReference type="EMBL" id="OGG40086.1"/>
    </source>
</evidence>
<feature type="compositionally biased region" description="Basic residues" evidence="11">
    <location>
        <begin position="253"/>
        <end position="264"/>
    </location>
</feature>
<dbReference type="GO" id="GO:0006351">
    <property type="term" value="P:DNA-templated transcription"/>
    <property type="evidence" value="ECO:0007669"/>
    <property type="project" value="InterPro"/>
</dbReference>
<name>A0A1F6BT37_9BACT</name>
<comment type="similarity">
    <text evidence="1">Belongs to the RNA polymerase alpha chain family.</text>
</comment>
<dbReference type="InterPro" id="IPR036643">
    <property type="entry name" value="RNApol_insert_sf"/>
</dbReference>
<evidence type="ECO:0000256" key="8">
    <source>
        <dbReference type="ARBA" id="ARBA00032524"/>
    </source>
</evidence>
<evidence type="ECO:0000256" key="1">
    <source>
        <dbReference type="ARBA" id="ARBA00007123"/>
    </source>
</evidence>
<sequence length="264" mass="29706">MNQSLYESVSVKKISEQKNVGVFTIEGLYTGYGQTVGNSLRRVLLSSLPGAAITQIKIKGIDHEFSTLPGMMEDIVEFTLNLKKVRFRLFTEEPQTLSLKGKGEGEITAEDIKTNSFVEIVNPELRIATLTKKTAELDMEIVVERGLGYIPSEEKRTERLSIGTIVLDAIFSPVMRVDVDVENMRVGEKTDYNKIKLEIETDGSITPSEALHKATSVLKEHFEQMLSSEVFEKQNISEETTEKETEKEEKKKEPKTKKTAKKKG</sequence>
<dbReference type="Gene3D" id="3.30.1360.10">
    <property type="entry name" value="RNA polymerase, RBP11-like subunit"/>
    <property type="match status" value="1"/>
</dbReference>
<proteinExistence type="inferred from homology"/>
<keyword evidence="4 13" id="KW-0240">DNA-directed RNA polymerase</keyword>
<dbReference type="EC" id="2.7.7.6" evidence="2"/>
<dbReference type="InterPro" id="IPR036603">
    <property type="entry name" value="RBP11-like"/>
</dbReference>
<dbReference type="GO" id="GO:0000428">
    <property type="term" value="C:DNA-directed RNA polymerase complex"/>
    <property type="evidence" value="ECO:0007669"/>
    <property type="project" value="UniProtKB-KW"/>
</dbReference>
<dbReference type="STRING" id="1798471.A3A21_01590"/>
<comment type="caution">
    <text evidence="13">The sequence shown here is derived from an EMBL/GenBank/DDBJ whole genome shotgun (WGS) entry which is preliminary data.</text>
</comment>
<evidence type="ECO:0000259" key="12">
    <source>
        <dbReference type="SMART" id="SM00662"/>
    </source>
</evidence>
<dbReference type="InterPro" id="IPR011773">
    <property type="entry name" value="DNA-dir_RpoA"/>
</dbReference>
<dbReference type="InterPro" id="IPR011262">
    <property type="entry name" value="DNA-dir_RNA_pol_insert"/>
</dbReference>
<dbReference type="Gene3D" id="2.170.120.12">
    <property type="entry name" value="DNA-directed RNA polymerase, insert domain"/>
    <property type="match status" value="1"/>
</dbReference>
<evidence type="ECO:0000256" key="7">
    <source>
        <dbReference type="ARBA" id="ARBA00023163"/>
    </source>
</evidence>
<evidence type="ECO:0000313" key="14">
    <source>
        <dbReference type="Proteomes" id="UP000176996"/>
    </source>
</evidence>
<evidence type="ECO:0000256" key="6">
    <source>
        <dbReference type="ARBA" id="ARBA00022695"/>
    </source>
</evidence>
<dbReference type="NCBIfam" id="NF003519">
    <property type="entry name" value="PRK05182.2-5"/>
    <property type="match status" value="1"/>
</dbReference>
<keyword evidence="7" id="KW-0804">Transcription</keyword>
<dbReference type="Proteomes" id="UP000176996">
    <property type="component" value="Unassembled WGS sequence"/>
</dbReference>
<evidence type="ECO:0000256" key="10">
    <source>
        <dbReference type="ARBA" id="ARBA00048552"/>
    </source>
</evidence>
<dbReference type="Pfam" id="PF01193">
    <property type="entry name" value="RNA_pol_L"/>
    <property type="match status" value="1"/>
</dbReference>
<dbReference type="GO" id="GO:0003677">
    <property type="term" value="F:DNA binding"/>
    <property type="evidence" value="ECO:0007669"/>
    <property type="project" value="InterPro"/>
</dbReference>
<comment type="catalytic activity">
    <reaction evidence="10">
        <text>RNA(n) + a ribonucleoside 5'-triphosphate = RNA(n+1) + diphosphate</text>
        <dbReference type="Rhea" id="RHEA:21248"/>
        <dbReference type="Rhea" id="RHEA-COMP:14527"/>
        <dbReference type="Rhea" id="RHEA-COMP:17342"/>
        <dbReference type="ChEBI" id="CHEBI:33019"/>
        <dbReference type="ChEBI" id="CHEBI:61557"/>
        <dbReference type="ChEBI" id="CHEBI:140395"/>
        <dbReference type="EC" id="2.7.7.6"/>
    </reaction>
</comment>
<organism evidence="13 14">
    <name type="scientific">Candidatus Jorgensenbacteria bacterium RIFCSPLOWO2_01_FULL_45_25b</name>
    <dbReference type="NCBI Taxonomy" id="1798471"/>
    <lineage>
        <taxon>Bacteria</taxon>
        <taxon>Candidatus Joergenseniibacteriota</taxon>
    </lineage>
</organism>
<dbReference type="SMART" id="SM00662">
    <property type="entry name" value="RPOLD"/>
    <property type="match status" value="1"/>
</dbReference>
<feature type="region of interest" description="Disordered" evidence="11">
    <location>
        <begin position="229"/>
        <end position="264"/>
    </location>
</feature>
<evidence type="ECO:0000256" key="5">
    <source>
        <dbReference type="ARBA" id="ARBA00022679"/>
    </source>
</evidence>
<dbReference type="GO" id="GO:0003899">
    <property type="term" value="F:DNA-directed RNA polymerase activity"/>
    <property type="evidence" value="ECO:0007669"/>
    <property type="project" value="UniProtKB-EC"/>
</dbReference>
<evidence type="ECO:0000256" key="11">
    <source>
        <dbReference type="SAM" id="MobiDB-lite"/>
    </source>
</evidence>
<dbReference type="AlphaFoldDB" id="A0A1F6BT37"/>
<dbReference type="GO" id="GO:0005737">
    <property type="term" value="C:cytoplasm"/>
    <property type="evidence" value="ECO:0007669"/>
    <property type="project" value="UniProtKB-ARBA"/>
</dbReference>
<evidence type="ECO:0000256" key="3">
    <source>
        <dbReference type="ARBA" id="ARBA00015972"/>
    </source>
</evidence>
<dbReference type="EMBL" id="MFKK01000034">
    <property type="protein sequence ID" value="OGG40086.1"/>
    <property type="molecule type" value="Genomic_DNA"/>
</dbReference>
<dbReference type="FunFam" id="2.170.120.12:FF:000001">
    <property type="entry name" value="DNA-directed RNA polymerase subunit alpha"/>
    <property type="match status" value="1"/>
</dbReference>